<evidence type="ECO:0000313" key="3">
    <source>
        <dbReference type="Proteomes" id="UP000829196"/>
    </source>
</evidence>
<gene>
    <name evidence="2" type="ORF">KFK09_026191</name>
</gene>
<feature type="region of interest" description="Disordered" evidence="1">
    <location>
        <begin position="98"/>
        <end position="121"/>
    </location>
</feature>
<name>A0A8T3A723_DENNO</name>
<accession>A0A8T3A723</accession>
<dbReference type="AlphaFoldDB" id="A0A8T3A723"/>
<keyword evidence="3" id="KW-1185">Reference proteome</keyword>
<reference evidence="2" key="1">
    <citation type="journal article" date="2022" name="Front. Genet.">
        <title>Chromosome-Scale Assembly of the Dendrobium nobile Genome Provides Insights Into the Molecular Mechanism of the Biosynthesis of the Medicinal Active Ingredient of Dendrobium.</title>
        <authorList>
            <person name="Xu Q."/>
            <person name="Niu S.-C."/>
            <person name="Li K.-L."/>
            <person name="Zheng P.-J."/>
            <person name="Zhang X.-J."/>
            <person name="Jia Y."/>
            <person name="Liu Y."/>
            <person name="Niu Y.-X."/>
            <person name="Yu L.-H."/>
            <person name="Chen D.-F."/>
            <person name="Zhang G.-Q."/>
        </authorList>
    </citation>
    <scope>NUCLEOTIDE SEQUENCE</scope>
    <source>
        <tissue evidence="2">Leaf</tissue>
    </source>
</reference>
<organism evidence="2 3">
    <name type="scientific">Dendrobium nobile</name>
    <name type="common">Orchid</name>
    <dbReference type="NCBI Taxonomy" id="94219"/>
    <lineage>
        <taxon>Eukaryota</taxon>
        <taxon>Viridiplantae</taxon>
        <taxon>Streptophyta</taxon>
        <taxon>Embryophyta</taxon>
        <taxon>Tracheophyta</taxon>
        <taxon>Spermatophyta</taxon>
        <taxon>Magnoliopsida</taxon>
        <taxon>Liliopsida</taxon>
        <taxon>Asparagales</taxon>
        <taxon>Orchidaceae</taxon>
        <taxon>Epidendroideae</taxon>
        <taxon>Malaxideae</taxon>
        <taxon>Dendrobiinae</taxon>
        <taxon>Dendrobium</taxon>
    </lineage>
</organism>
<dbReference type="EMBL" id="JAGYWB010000018">
    <property type="protein sequence ID" value="KAI0491928.1"/>
    <property type="molecule type" value="Genomic_DNA"/>
</dbReference>
<proteinExistence type="predicted"/>
<protein>
    <submittedName>
        <fullName evidence="2">Uncharacterized protein</fullName>
    </submittedName>
</protein>
<evidence type="ECO:0000256" key="1">
    <source>
        <dbReference type="SAM" id="MobiDB-lite"/>
    </source>
</evidence>
<dbReference type="OrthoDB" id="1870283at2759"/>
<evidence type="ECO:0000313" key="2">
    <source>
        <dbReference type="EMBL" id="KAI0491928.1"/>
    </source>
</evidence>
<dbReference type="Proteomes" id="UP000829196">
    <property type="component" value="Unassembled WGS sequence"/>
</dbReference>
<sequence>MPNLRMNSAFSKGYDLLFLHRFLFTVQVLPNFFDSYALGFQEEGLSELISATATATSITKTMVGVSPASRSTSDDDDFLLPEFNELVLKDFELTVKDAESNASTPTPRRSDTREDSSSMEQDISHLNNLVFALR</sequence>
<comment type="caution">
    <text evidence="2">The sequence shown here is derived from an EMBL/GenBank/DDBJ whole genome shotgun (WGS) entry which is preliminary data.</text>
</comment>